<proteinExistence type="predicted"/>
<dbReference type="GO" id="GO:0042565">
    <property type="term" value="C:RNA nuclear export complex"/>
    <property type="evidence" value="ECO:0007669"/>
    <property type="project" value="TreeGrafter"/>
</dbReference>
<dbReference type="GO" id="GO:0005049">
    <property type="term" value="F:nuclear export signal receptor activity"/>
    <property type="evidence" value="ECO:0007669"/>
    <property type="project" value="InterPro"/>
</dbReference>
<dbReference type="GO" id="GO:0005634">
    <property type="term" value="C:nucleus"/>
    <property type="evidence" value="ECO:0007669"/>
    <property type="project" value="TreeGrafter"/>
</dbReference>
<dbReference type="GO" id="GO:0003723">
    <property type="term" value="F:RNA binding"/>
    <property type="evidence" value="ECO:0007669"/>
    <property type="project" value="TreeGrafter"/>
</dbReference>
<dbReference type="GO" id="GO:0006611">
    <property type="term" value="P:protein export from nucleus"/>
    <property type="evidence" value="ECO:0007669"/>
    <property type="project" value="InterPro"/>
</dbReference>
<feature type="domain" description="Exportin-5 C-terminal" evidence="1">
    <location>
        <begin position="6"/>
        <end position="149"/>
    </location>
</feature>
<dbReference type="PANTHER" id="PTHR11223">
    <property type="entry name" value="EXPORTIN 1/5"/>
    <property type="match status" value="1"/>
</dbReference>
<dbReference type="AlphaFoldDB" id="A0A3P8V411"/>
<reference evidence="2 3" key="1">
    <citation type="journal article" date="2014" name="Nat. Genet.">
        <title>Whole-genome sequence of a flatfish provides insights into ZW sex chromosome evolution and adaptation to a benthic lifestyle.</title>
        <authorList>
            <person name="Chen S."/>
            <person name="Zhang G."/>
            <person name="Shao C."/>
            <person name="Huang Q."/>
            <person name="Liu G."/>
            <person name="Zhang P."/>
            <person name="Song W."/>
            <person name="An N."/>
            <person name="Chalopin D."/>
            <person name="Volff J.N."/>
            <person name="Hong Y."/>
            <person name="Li Q."/>
            <person name="Sha Z."/>
            <person name="Zhou H."/>
            <person name="Xie M."/>
            <person name="Yu Q."/>
            <person name="Liu Y."/>
            <person name="Xiang H."/>
            <person name="Wang N."/>
            <person name="Wu K."/>
            <person name="Yang C."/>
            <person name="Zhou Q."/>
            <person name="Liao X."/>
            <person name="Yang L."/>
            <person name="Hu Q."/>
            <person name="Zhang J."/>
            <person name="Meng L."/>
            <person name="Jin L."/>
            <person name="Tian Y."/>
            <person name="Lian J."/>
            <person name="Yang J."/>
            <person name="Miao G."/>
            <person name="Liu S."/>
            <person name="Liang Z."/>
            <person name="Yan F."/>
            <person name="Li Y."/>
            <person name="Sun B."/>
            <person name="Zhang H."/>
            <person name="Zhang J."/>
            <person name="Zhu Y."/>
            <person name="Du M."/>
            <person name="Zhao Y."/>
            <person name="Schartl M."/>
            <person name="Tang Q."/>
            <person name="Wang J."/>
        </authorList>
    </citation>
    <scope>NUCLEOTIDE SEQUENCE</scope>
</reference>
<dbReference type="GeneTree" id="ENSGT00940000153408"/>
<keyword evidence="3" id="KW-1185">Reference proteome</keyword>
<sequence>MLEEQMVRLLTRENIYMSLLTLSYNSLSWKDTTNCHRTASMICWALLRQVMGGNLLPEAVTWFLTSVLRGLQIHGQHEVCYIALSQLAMLIYENLRPRYMELRMVMAQIPNISLEALGQYDERLMDPNAQKVGEKRRKDQFKKLIAGAKALCQQFRKEVHIRNLPSLFKKPKQEKDLIDSSEPLGLAALF</sequence>
<dbReference type="Proteomes" id="UP000265120">
    <property type="component" value="Chromosome 12"/>
</dbReference>
<reference evidence="2" key="2">
    <citation type="submission" date="2025-08" db="UniProtKB">
        <authorList>
            <consortium name="Ensembl"/>
        </authorList>
    </citation>
    <scope>IDENTIFICATION</scope>
</reference>
<dbReference type="Ensembl" id="ENSCSET00000007205.1">
    <property type="protein sequence ID" value="ENSCSEP00000007130.1"/>
    <property type="gene ID" value="ENSCSEG00000004603.1"/>
</dbReference>
<dbReference type="Pfam" id="PF19273">
    <property type="entry name" value="Exportin-5"/>
    <property type="match status" value="1"/>
</dbReference>
<dbReference type="STRING" id="244447.ENSCSEP00000007130"/>
<dbReference type="OMA" id="TANCHRT"/>
<reference evidence="2" key="3">
    <citation type="submission" date="2025-09" db="UniProtKB">
        <authorList>
            <consortium name="Ensembl"/>
        </authorList>
    </citation>
    <scope>IDENTIFICATION</scope>
</reference>
<dbReference type="GO" id="GO:0005737">
    <property type="term" value="C:cytoplasm"/>
    <property type="evidence" value="ECO:0007669"/>
    <property type="project" value="TreeGrafter"/>
</dbReference>
<dbReference type="InParanoid" id="A0A3P8V411"/>
<dbReference type="InterPro" id="IPR011989">
    <property type="entry name" value="ARM-like"/>
</dbReference>
<evidence type="ECO:0000313" key="3">
    <source>
        <dbReference type="Proteomes" id="UP000265120"/>
    </source>
</evidence>
<name>A0A3P8V411_CYNSE</name>
<evidence type="ECO:0000313" key="2">
    <source>
        <dbReference type="Ensembl" id="ENSCSEP00000007130.1"/>
    </source>
</evidence>
<protein>
    <recommendedName>
        <fullName evidence="1">Exportin-5 C-terminal domain-containing protein</fullName>
    </recommendedName>
</protein>
<evidence type="ECO:0000259" key="1">
    <source>
        <dbReference type="Pfam" id="PF19273"/>
    </source>
</evidence>
<dbReference type="InterPro" id="IPR045478">
    <property type="entry name" value="Exportin-5_C"/>
</dbReference>
<accession>A0A3P8V411</accession>
<dbReference type="GO" id="GO:0006405">
    <property type="term" value="P:RNA export from nucleus"/>
    <property type="evidence" value="ECO:0007669"/>
    <property type="project" value="TreeGrafter"/>
</dbReference>
<dbReference type="PANTHER" id="PTHR11223:SF3">
    <property type="entry name" value="EXPORTIN-5"/>
    <property type="match status" value="1"/>
</dbReference>
<dbReference type="Gene3D" id="1.25.10.10">
    <property type="entry name" value="Leucine-rich Repeat Variant"/>
    <property type="match status" value="1"/>
</dbReference>
<organism evidence="2 3">
    <name type="scientific">Cynoglossus semilaevis</name>
    <name type="common">Tongue sole</name>
    <dbReference type="NCBI Taxonomy" id="244447"/>
    <lineage>
        <taxon>Eukaryota</taxon>
        <taxon>Metazoa</taxon>
        <taxon>Chordata</taxon>
        <taxon>Craniata</taxon>
        <taxon>Vertebrata</taxon>
        <taxon>Euteleostomi</taxon>
        <taxon>Actinopterygii</taxon>
        <taxon>Neopterygii</taxon>
        <taxon>Teleostei</taxon>
        <taxon>Neoteleostei</taxon>
        <taxon>Acanthomorphata</taxon>
        <taxon>Carangaria</taxon>
        <taxon>Pleuronectiformes</taxon>
        <taxon>Pleuronectoidei</taxon>
        <taxon>Cynoglossidae</taxon>
        <taxon>Cynoglossinae</taxon>
        <taxon>Cynoglossus</taxon>
    </lineage>
</organism>
<dbReference type="InterPro" id="IPR045065">
    <property type="entry name" value="XPO1/5"/>
</dbReference>